<dbReference type="Pfam" id="PF00059">
    <property type="entry name" value="Lectin_C"/>
    <property type="match status" value="3"/>
</dbReference>
<dbReference type="SMART" id="SM00034">
    <property type="entry name" value="CLECT"/>
    <property type="match status" value="3"/>
</dbReference>
<dbReference type="InterPro" id="IPR016186">
    <property type="entry name" value="C-type_lectin-like/link_sf"/>
</dbReference>
<organism evidence="3 4">
    <name type="scientific">Plakobranchus ocellatus</name>
    <dbReference type="NCBI Taxonomy" id="259542"/>
    <lineage>
        <taxon>Eukaryota</taxon>
        <taxon>Metazoa</taxon>
        <taxon>Spiralia</taxon>
        <taxon>Lophotrochozoa</taxon>
        <taxon>Mollusca</taxon>
        <taxon>Gastropoda</taxon>
        <taxon>Heterobranchia</taxon>
        <taxon>Euthyneura</taxon>
        <taxon>Panpulmonata</taxon>
        <taxon>Sacoglossa</taxon>
        <taxon>Placobranchoidea</taxon>
        <taxon>Plakobranchidae</taxon>
        <taxon>Plakobranchus</taxon>
    </lineage>
</organism>
<evidence type="ECO:0000259" key="2">
    <source>
        <dbReference type="PROSITE" id="PS50041"/>
    </source>
</evidence>
<dbReference type="InterPro" id="IPR012337">
    <property type="entry name" value="RNaseH-like_sf"/>
</dbReference>
<gene>
    <name evidence="3" type="ORF">PoB_003445400</name>
</gene>
<feature type="domain" description="C-type lectin" evidence="2">
    <location>
        <begin position="57"/>
        <end position="183"/>
    </location>
</feature>
<sequence length="622" mass="70457">MNEKRSKRRNYCRMIQFLVISSNKCMPNNTTYGSYLNGFCFCCPAASCTPGWKDTPSGEVCVKIFNDPTKNWFNARRACQKAGGDLAIIRDDTMNNFIKEQVVSNDVCAWTGLHTKPGEGKWYWLDEHRTPTYTDWVPNSFLNSTFWKIFSRLEKCACVTQSDLVRSAWYNRPCPMSMSYICEKPTEMTCDPGWTKTPTINVCIKIKNEREGWFGARRACQRLGGDLVTIYDEIMSNFIIDLVVAKNIDFAWTGLRYKLDGGRWVWLDNDGTPNYTHWRINPDQSTYFQGGFNFKCAGVAQTKRTEEGYYSRTCFSRMRYICERPAALPCYQGWVKTPSGEACVKLIDEREPLLRSWHDARRMCQKHGGDLVKIRDTIKLNFITDVLIDSVPTWIGFHKLAGEDKWHWLDEDWVHTHRSCTTRGPEAAPNPPETSLYIGPMGRKDETCPLAMRALSLEIVARYGREYALAYSNGSSTGGAVNGGYGIYFLWPDGSTTRICGPIGESTCSYECELMAARECLRVVIEKQRERAALPGVVIFTDCRALVQALGGSRSEYVDGAVLLADYMQKTEGVQTVVQWLPSHLGVLGRWTSKRGKVTATETTNSVGAKRHRQALECGAVI</sequence>
<dbReference type="AlphaFoldDB" id="A0AAV4AP17"/>
<keyword evidence="4" id="KW-1185">Reference proteome</keyword>
<dbReference type="Gene3D" id="3.10.100.10">
    <property type="entry name" value="Mannose-Binding Protein A, subunit A"/>
    <property type="match status" value="3"/>
</dbReference>
<comment type="caution">
    <text evidence="3">The sequence shown here is derived from an EMBL/GenBank/DDBJ whole genome shotgun (WGS) entry which is preliminary data.</text>
</comment>
<reference evidence="3 4" key="1">
    <citation type="journal article" date="2021" name="Elife">
        <title>Chloroplast acquisition without the gene transfer in kleptoplastic sea slugs, Plakobranchus ocellatus.</title>
        <authorList>
            <person name="Maeda T."/>
            <person name="Takahashi S."/>
            <person name="Yoshida T."/>
            <person name="Shimamura S."/>
            <person name="Takaki Y."/>
            <person name="Nagai Y."/>
            <person name="Toyoda A."/>
            <person name="Suzuki Y."/>
            <person name="Arimoto A."/>
            <person name="Ishii H."/>
            <person name="Satoh N."/>
            <person name="Nishiyama T."/>
            <person name="Hasebe M."/>
            <person name="Maruyama T."/>
            <person name="Minagawa J."/>
            <person name="Obokata J."/>
            <person name="Shigenobu S."/>
        </authorList>
    </citation>
    <scope>NUCLEOTIDE SEQUENCE [LARGE SCALE GENOMIC DNA]</scope>
</reference>
<dbReference type="PANTHER" id="PTHR22803">
    <property type="entry name" value="MANNOSE, PHOSPHOLIPASE, LECTIN RECEPTOR RELATED"/>
    <property type="match status" value="1"/>
</dbReference>
<dbReference type="Gene3D" id="3.30.420.10">
    <property type="entry name" value="Ribonuclease H-like superfamily/Ribonuclease H"/>
    <property type="match status" value="1"/>
</dbReference>
<dbReference type="EMBL" id="BLXT01003924">
    <property type="protein sequence ID" value="GFO07949.1"/>
    <property type="molecule type" value="Genomic_DNA"/>
</dbReference>
<dbReference type="Proteomes" id="UP000735302">
    <property type="component" value="Unassembled WGS sequence"/>
</dbReference>
<dbReference type="CDD" id="cd09276">
    <property type="entry name" value="Rnase_HI_RT_non_LTR"/>
    <property type="match status" value="1"/>
</dbReference>
<keyword evidence="1" id="KW-1015">Disulfide bond</keyword>
<keyword evidence="3" id="KW-0675">Receptor</keyword>
<dbReference type="InterPro" id="IPR018378">
    <property type="entry name" value="C-type_lectin_CS"/>
</dbReference>
<feature type="domain" description="C-type lectin" evidence="2">
    <location>
        <begin position="203"/>
        <end position="323"/>
    </location>
</feature>
<accession>A0AAV4AP17</accession>
<evidence type="ECO:0000313" key="4">
    <source>
        <dbReference type="Proteomes" id="UP000735302"/>
    </source>
</evidence>
<dbReference type="SUPFAM" id="SSF53098">
    <property type="entry name" value="Ribonuclease H-like"/>
    <property type="match status" value="1"/>
</dbReference>
<evidence type="ECO:0000256" key="1">
    <source>
        <dbReference type="ARBA" id="ARBA00023157"/>
    </source>
</evidence>
<dbReference type="InterPro" id="IPR001304">
    <property type="entry name" value="C-type_lectin-like"/>
</dbReference>
<proteinExistence type="predicted"/>
<feature type="domain" description="C-type lectin" evidence="2">
    <location>
        <begin position="339"/>
        <end position="448"/>
    </location>
</feature>
<dbReference type="SUPFAM" id="SSF56436">
    <property type="entry name" value="C-type lectin-like"/>
    <property type="match status" value="3"/>
</dbReference>
<name>A0AAV4AP17_9GAST</name>
<dbReference type="InterPro" id="IPR036397">
    <property type="entry name" value="RNaseH_sf"/>
</dbReference>
<dbReference type="PROSITE" id="PS50041">
    <property type="entry name" value="C_TYPE_LECTIN_2"/>
    <property type="match status" value="3"/>
</dbReference>
<dbReference type="GO" id="GO:0003676">
    <property type="term" value="F:nucleic acid binding"/>
    <property type="evidence" value="ECO:0007669"/>
    <property type="project" value="InterPro"/>
</dbReference>
<protein>
    <submittedName>
        <fullName evidence="3">Mannose receptor, c type 1a</fullName>
    </submittedName>
</protein>
<dbReference type="InterPro" id="IPR016187">
    <property type="entry name" value="CTDL_fold"/>
</dbReference>
<evidence type="ECO:0000313" key="3">
    <source>
        <dbReference type="EMBL" id="GFO07949.1"/>
    </source>
</evidence>
<dbReference type="CDD" id="cd00037">
    <property type="entry name" value="CLECT"/>
    <property type="match status" value="3"/>
</dbReference>
<dbReference type="PROSITE" id="PS00615">
    <property type="entry name" value="C_TYPE_LECTIN_1"/>
    <property type="match status" value="1"/>
</dbReference>
<dbReference type="InterPro" id="IPR050111">
    <property type="entry name" value="C-type_lectin/snaclec_domain"/>
</dbReference>